<sequence>MNNLRLLKYSLIFFIVHLSAQKQMYKSTMVVDTSKNKKFTSSIVMANNKIVFNADNFVLYAIDKDSYQTVWERKIGWRSNTAPYIFKNTFFYGNYNGSDRKIHQYDIETGKTIRELGIESINTKPHFEKSVMYTTAMNDGGKQIAYDLEKNTVVWQHKINFGADVQPVYLNDRIVVNAEDDLWFEVDFKGNFINKESETFTYIDEMKVTAKKFLFLSHDQTPLTKEWLRKNKLADSEFKIEKNQHYTFVLNEKYLTVIGKKGKKKIQLDLENLISPEEYENQTLSAILNAENKKIWLIHQNHLIHYDVKKEKMLRNVFLGNWRPQQMILDGKNIWLISANDGQLYHLEFEPDENINRIMQETKARQDHLKCDLPNPDKIKAAKAAEEKFKN</sequence>
<reference evidence="2" key="1">
    <citation type="submission" date="2023-07" db="EMBL/GenBank/DDBJ databases">
        <title>Chryseobacterium sp. strain PBS4-4 Genome sequencing and assembly.</title>
        <authorList>
            <person name="Jung Y."/>
        </authorList>
    </citation>
    <scope>NUCLEOTIDE SEQUENCE [LARGE SCALE GENOMIC DNA]</scope>
    <source>
        <strain evidence="2">PBS4-4</strain>
    </source>
</reference>
<keyword evidence="2" id="KW-1185">Reference proteome</keyword>
<accession>A0ABT2WAG5</accession>
<comment type="caution">
    <text evidence="1">The sequence shown here is derived from an EMBL/GenBank/DDBJ whole genome shotgun (WGS) entry which is preliminary data.</text>
</comment>
<dbReference type="InterPro" id="IPR011047">
    <property type="entry name" value="Quinoprotein_ADH-like_sf"/>
</dbReference>
<protein>
    <recommendedName>
        <fullName evidence="3">PQQ-binding-like beta-propeller repeat protein</fullName>
    </recommendedName>
</protein>
<evidence type="ECO:0000313" key="1">
    <source>
        <dbReference type="EMBL" id="MCU7619186.1"/>
    </source>
</evidence>
<evidence type="ECO:0008006" key="3">
    <source>
        <dbReference type="Google" id="ProtNLM"/>
    </source>
</evidence>
<organism evidence="1 2">
    <name type="scientific">Chryseobacterium edaphi</name>
    <dbReference type="NCBI Taxonomy" id="2976532"/>
    <lineage>
        <taxon>Bacteria</taxon>
        <taxon>Pseudomonadati</taxon>
        <taxon>Bacteroidota</taxon>
        <taxon>Flavobacteriia</taxon>
        <taxon>Flavobacteriales</taxon>
        <taxon>Weeksellaceae</taxon>
        <taxon>Chryseobacterium group</taxon>
        <taxon>Chryseobacterium</taxon>
    </lineage>
</organism>
<name>A0ABT2WAG5_9FLAO</name>
<dbReference type="SUPFAM" id="SSF50998">
    <property type="entry name" value="Quinoprotein alcohol dehydrogenase-like"/>
    <property type="match status" value="1"/>
</dbReference>
<dbReference type="InterPro" id="IPR015943">
    <property type="entry name" value="WD40/YVTN_repeat-like_dom_sf"/>
</dbReference>
<evidence type="ECO:0000313" key="2">
    <source>
        <dbReference type="Proteomes" id="UP001208649"/>
    </source>
</evidence>
<dbReference type="Gene3D" id="2.130.10.10">
    <property type="entry name" value="YVTN repeat-like/Quinoprotein amine dehydrogenase"/>
    <property type="match status" value="1"/>
</dbReference>
<dbReference type="Proteomes" id="UP001208649">
    <property type="component" value="Unassembled WGS sequence"/>
</dbReference>
<gene>
    <name evidence="1" type="ORF">NZ698_18560</name>
</gene>
<proteinExistence type="predicted"/>
<dbReference type="RefSeq" id="WP_263004745.1">
    <property type="nucleotide sequence ID" value="NZ_JAOTEM010000007.1"/>
</dbReference>
<dbReference type="EMBL" id="JAOTEM010000007">
    <property type="protein sequence ID" value="MCU7619186.1"/>
    <property type="molecule type" value="Genomic_DNA"/>
</dbReference>